<evidence type="ECO:0000313" key="1">
    <source>
        <dbReference type="EMBL" id="GFY96407.1"/>
    </source>
</evidence>
<evidence type="ECO:0000313" key="2">
    <source>
        <dbReference type="Proteomes" id="UP000585474"/>
    </source>
</evidence>
<dbReference type="AlphaFoldDB" id="A0A7J0FES9"/>
<accession>A0A7J0FES9</accession>
<comment type="caution">
    <text evidence="1">The sequence shown here is derived from an EMBL/GenBank/DDBJ whole genome shotgun (WGS) entry which is preliminary data.</text>
</comment>
<dbReference type="OrthoDB" id="10033309at2759"/>
<gene>
    <name evidence="1" type="ORF">Acr_11g0007130</name>
</gene>
<sequence>MEAAEEELERRSKFLSNLIQKKKAIDQQEQHNHLNVRVRASDMRLGLQNRAFACARDNLDSMPGKKLDSKKLALALKKIVLTIFKKSNSEFGMSDYRKVHNSVHWLPIVECHQIELKVLFSLVLAGSHLAPPMPRLRIRAFQDLAESWKVTGHRGLVRGGILHPHHPNGKGTRKICLYKMANVQGSDAAKQMQGARRTVS</sequence>
<reference evidence="1 2" key="1">
    <citation type="submission" date="2019-07" db="EMBL/GenBank/DDBJ databases">
        <title>De Novo Assembly of kiwifruit Actinidia rufa.</title>
        <authorList>
            <person name="Sugita-Konishi S."/>
            <person name="Sato K."/>
            <person name="Mori E."/>
            <person name="Abe Y."/>
            <person name="Kisaki G."/>
            <person name="Hamano K."/>
            <person name="Suezawa K."/>
            <person name="Otani M."/>
            <person name="Fukuda T."/>
            <person name="Manabe T."/>
            <person name="Gomi K."/>
            <person name="Tabuchi M."/>
            <person name="Akimitsu K."/>
            <person name="Kataoka I."/>
        </authorList>
    </citation>
    <scope>NUCLEOTIDE SEQUENCE [LARGE SCALE GENOMIC DNA]</scope>
    <source>
        <strain evidence="2">cv. Fuchu</strain>
    </source>
</reference>
<keyword evidence="2" id="KW-1185">Reference proteome</keyword>
<dbReference type="EMBL" id="BJWL01000011">
    <property type="protein sequence ID" value="GFY96407.1"/>
    <property type="molecule type" value="Genomic_DNA"/>
</dbReference>
<organism evidence="1 2">
    <name type="scientific">Actinidia rufa</name>
    <dbReference type="NCBI Taxonomy" id="165716"/>
    <lineage>
        <taxon>Eukaryota</taxon>
        <taxon>Viridiplantae</taxon>
        <taxon>Streptophyta</taxon>
        <taxon>Embryophyta</taxon>
        <taxon>Tracheophyta</taxon>
        <taxon>Spermatophyta</taxon>
        <taxon>Magnoliopsida</taxon>
        <taxon>eudicotyledons</taxon>
        <taxon>Gunneridae</taxon>
        <taxon>Pentapetalae</taxon>
        <taxon>asterids</taxon>
        <taxon>Ericales</taxon>
        <taxon>Actinidiaceae</taxon>
        <taxon>Actinidia</taxon>
    </lineage>
</organism>
<name>A0A7J0FES9_9ERIC</name>
<protein>
    <submittedName>
        <fullName evidence="1">Dynein light chain type 1 family protein</fullName>
    </submittedName>
</protein>
<dbReference type="Proteomes" id="UP000585474">
    <property type="component" value="Unassembled WGS sequence"/>
</dbReference>
<proteinExistence type="predicted"/>